<protein>
    <recommendedName>
        <fullName evidence="4">Toxin CptA</fullName>
    </recommendedName>
</protein>
<evidence type="ECO:0000313" key="2">
    <source>
        <dbReference type="EMBL" id="RUL66223.1"/>
    </source>
</evidence>
<reference evidence="2 3" key="1">
    <citation type="submission" date="2018-12" db="EMBL/GenBank/DDBJ databases">
        <title>Dyella dinghuensis sp. nov. DHOA06 and Dyella choica sp. nov. 4M-K27, isolated from forest soil.</title>
        <authorList>
            <person name="Qiu L.-H."/>
            <person name="Gao Z.-H."/>
        </authorList>
    </citation>
    <scope>NUCLEOTIDE SEQUENCE [LARGE SCALE GENOMIC DNA]</scope>
    <source>
        <strain evidence="2 3">DHOA06</strain>
    </source>
</reference>
<keyword evidence="1" id="KW-1133">Transmembrane helix</keyword>
<gene>
    <name evidence="2" type="ORF">EKH79_05960</name>
</gene>
<evidence type="ECO:0008006" key="4">
    <source>
        <dbReference type="Google" id="ProtNLM"/>
    </source>
</evidence>
<accession>A0A432LXW0</accession>
<keyword evidence="3" id="KW-1185">Reference proteome</keyword>
<comment type="caution">
    <text evidence="2">The sequence shown here is derived from an EMBL/GenBank/DDBJ whole genome shotgun (WGS) entry which is preliminary data.</text>
</comment>
<name>A0A432LXW0_9GAMM</name>
<keyword evidence="1" id="KW-0812">Transmembrane</keyword>
<sequence length="144" mass="15601">MTSAPAIGFEYRPSRWPGRLFIAVSVIAVLAVVLSGMPSWGQVCVALGVAIACRLALRQLRSPVNAAGWAHSSGWTLRGLDATDEPASLHSFKVMGSLVLLRLSSPRYGKLSLWLMPDNSDADIRRRLRMRLAVMKAVAQESAA</sequence>
<dbReference type="Proteomes" id="UP000267077">
    <property type="component" value="Unassembled WGS sequence"/>
</dbReference>
<proteinExistence type="predicted"/>
<keyword evidence="1" id="KW-0472">Membrane</keyword>
<dbReference type="AlphaFoldDB" id="A0A432LXW0"/>
<dbReference type="OrthoDB" id="5955251at2"/>
<feature type="transmembrane region" description="Helical" evidence="1">
    <location>
        <begin position="16"/>
        <end position="34"/>
    </location>
</feature>
<organism evidence="2 3">
    <name type="scientific">Dyella dinghuensis</name>
    <dbReference type="NCBI Taxonomy" id="1920169"/>
    <lineage>
        <taxon>Bacteria</taxon>
        <taxon>Pseudomonadati</taxon>
        <taxon>Pseudomonadota</taxon>
        <taxon>Gammaproteobacteria</taxon>
        <taxon>Lysobacterales</taxon>
        <taxon>Rhodanobacteraceae</taxon>
        <taxon>Dyella</taxon>
    </lineage>
</organism>
<dbReference type="RefSeq" id="WP_126672850.1">
    <property type="nucleotide sequence ID" value="NZ_RYZR01000003.1"/>
</dbReference>
<evidence type="ECO:0000256" key="1">
    <source>
        <dbReference type="SAM" id="Phobius"/>
    </source>
</evidence>
<evidence type="ECO:0000313" key="3">
    <source>
        <dbReference type="Proteomes" id="UP000267077"/>
    </source>
</evidence>
<dbReference type="EMBL" id="RYZR01000003">
    <property type="protein sequence ID" value="RUL66223.1"/>
    <property type="molecule type" value="Genomic_DNA"/>
</dbReference>